<dbReference type="Proteomes" id="UP000031184">
    <property type="component" value="Unassembled WGS sequence"/>
</dbReference>
<evidence type="ECO:0000313" key="1">
    <source>
        <dbReference type="EMBL" id="KID50099.1"/>
    </source>
</evidence>
<sequence length="43" mass="5338">MILKTLEEIKKSKKQTKLLQDCIEMFYHLTSRQEFPQKNWIRL</sequence>
<gene>
    <name evidence="1" type="ORF">C095_01480</name>
</gene>
<dbReference type="AlphaFoldDB" id="A0A0B4EYN7"/>
<evidence type="ECO:0000313" key="2">
    <source>
        <dbReference type="Proteomes" id="UP000031184"/>
    </source>
</evidence>
<accession>A0A0B4EYN7</accession>
<proteinExistence type="predicted"/>
<comment type="caution">
    <text evidence="1">The sequence shown here is derived from an EMBL/GenBank/DDBJ whole genome shotgun (WGS) entry which is preliminary data.</text>
</comment>
<dbReference type="PATRIC" id="fig|1226633.4.peg.296"/>
<protein>
    <submittedName>
        <fullName evidence="1">Uncharacterized protein</fullName>
    </submittedName>
</protein>
<name>A0A0B4EYN7_9FUSO</name>
<reference evidence="1 2" key="1">
    <citation type="submission" date="2013-08" db="EMBL/GenBank/DDBJ databases">
        <title>An opportunistic ruminal bacterium that causes liver abscesses in cattle.</title>
        <authorList>
            <person name="Benahmed F.H."/>
            <person name="Rasmussen M."/>
            <person name="Harbottle H."/>
            <person name="Soppet D."/>
            <person name="Nagaraja T.G."/>
            <person name="Davidson M."/>
        </authorList>
    </citation>
    <scope>NUCLEOTIDE SEQUENCE [LARGE SCALE GENOMIC DNA]</scope>
    <source>
        <strain evidence="1 2">B35</strain>
    </source>
</reference>
<organism evidence="1 2">
    <name type="scientific">Fusobacterium necrophorum subsp. funduliforme B35</name>
    <dbReference type="NCBI Taxonomy" id="1226633"/>
    <lineage>
        <taxon>Bacteria</taxon>
        <taxon>Fusobacteriati</taxon>
        <taxon>Fusobacteriota</taxon>
        <taxon>Fusobacteriia</taxon>
        <taxon>Fusobacteriales</taxon>
        <taxon>Fusobacteriaceae</taxon>
        <taxon>Fusobacterium</taxon>
    </lineage>
</organism>
<dbReference type="EMBL" id="AUZI01000008">
    <property type="protein sequence ID" value="KID50099.1"/>
    <property type="molecule type" value="Genomic_DNA"/>
</dbReference>